<accession>A0A451CYY7</accession>
<keyword evidence="2" id="KW-0830">Ubiquinone</keyword>
<dbReference type="UniPathway" id="UPA00232"/>
<dbReference type="PANTHER" id="PTHR38040:SF1">
    <property type="entry name" value="UBIQUINONE BIOSYNTHESIS ACCESSORY FACTOR UBIK"/>
    <property type="match status" value="1"/>
</dbReference>
<dbReference type="GO" id="GO:0006744">
    <property type="term" value="P:ubiquinone biosynthetic process"/>
    <property type="evidence" value="ECO:0007669"/>
    <property type="project" value="UniProtKB-UniRule"/>
</dbReference>
<dbReference type="EMBL" id="LR217698">
    <property type="protein sequence ID" value="VFP78606.1"/>
    <property type="molecule type" value="Genomic_DNA"/>
</dbReference>
<reference evidence="2 3" key="1">
    <citation type="submission" date="2019-02" db="EMBL/GenBank/DDBJ databases">
        <authorList>
            <person name="Manzano-Marin A."/>
            <person name="Manzano-Marin A."/>
        </authorList>
    </citation>
    <scope>NUCLEOTIDE SEQUENCE [LARGE SCALE GENOMIC DNA]</scope>
    <source>
        <strain evidence="2 3">ErCicurtihirsuta</strain>
    </source>
</reference>
<comment type="subcellular location">
    <subcellularLocation>
        <location evidence="1">Cytoplasm</location>
    </subcellularLocation>
</comment>
<dbReference type="HAMAP" id="MF_02216">
    <property type="entry name" value="UbiK"/>
    <property type="match status" value="1"/>
</dbReference>
<dbReference type="GO" id="GO:0005829">
    <property type="term" value="C:cytosol"/>
    <property type="evidence" value="ECO:0007669"/>
    <property type="project" value="TreeGrafter"/>
</dbReference>
<dbReference type="InterPro" id="IPR007475">
    <property type="entry name" value="UbiK"/>
</dbReference>
<dbReference type="RefSeq" id="WP_157991929.1">
    <property type="nucleotide sequence ID" value="NZ_LR217698.1"/>
</dbReference>
<sequence length="88" mass="10284">MIDPKKIEMLARKVHNAMPISIRDFGYDIETKIRQTLQAHLARLELVSRVEFDAQAEILLRAQEKLVILEKRLSELEEIKSDQILNQT</sequence>
<gene>
    <name evidence="1 2" type="primary">ubiK</name>
    <name evidence="2" type="ORF">ERCICURT3053_232</name>
</gene>
<dbReference type="Proteomes" id="UP000294364">
    <property type="component" value="Chromosome"/>
</dbReference>
<evidence type="ECO:0000313" key="2">
    <source>
        <dbReference type="EMBL" id="VFP78606.1"/>
    </source>
</evidence>
<comment type="similarity">
    <text evidence="1">Belongs to the UbiK family.</text>
</comment>
<dbReference type="PANTHER" id="PTHR38040">
    <property type="entry name" value="UBIQUINONE BIOSYNTHESIS ACCESSORY FACTOR UBIK"/>
    <property type="match status" value="1"/>
</dbReference>
<proteinExistence type="inferred from homology"/>
<dbReference type="AlphaFoldDB" id="A0A451CYY7"/>
<keyword evidence="1" id="KW-0831">Ubiquinone biosynthesis</keyword>
<organism evidence="2 3">
    <name type="scientific">Candidatus Erwinia haradaeae</name>
    <dbReference type="NCBI Taxonomy" id="1922217"/>
    <lineage>
        <taxon>Bacteria</taxon>
        <taxon>Pseudomonadati</taxon>
        <taxon>Pseudomonadota</taxon>
        <taxon>Gammaproteobacteria</taxon>
        <taxon>Enterobacterales</taxon>
        <taxon>Erwiniaceae</taxon>
        <taxon>Erwinia</taxon>
    </lineage>
</organism>
<protein>
    <recommendedName>
        <fullName evidence="1">Ubiquinone biosynthesis accessory factor UbiK</fullName>
    </recommendedName>
</protein>
<dbReference type="Pfam" id="PF04380">
    <property type="entry name" value="BMFP"/>
    <property type="match status" value="1"/>
</dbReference>
<dbReference type="OrthoDB" id="5297354at2"/>
<name>A0A451CYY7_9GAMM</name>
<evidence type="ECO:0000256" key="1">
    <source>
        <dbReference type="HAMAP-Rule" id="MF_02216"/>
    </source>
</evidence>
<keyword evidence="1" id="KW-0963">Cytoplasm</keyword>
<evidence type="ECO:0000313" key="3">
    <source>
        <dbReference type="Proteomes" id="UP000294364"/>
    </source>
</evidence>
<comment type="pathway">
    <text evidence="1">Cofactor biosynthesis; ubiquinone biosynthesis.</text>
</comment>
<comment type="function">
    <text evidence="1">Required for efficient ubiquinone (coenzyme Q) biosynthesis. UbiK is probably an accessory factor of Ubi enzymes and facilitates ubiquinone biosynthesis by acting as an assembly factor, a targeting factor, or both.</text>
</comment>
<dbReference type="NCBIfam" id="NF047835">
    <property type="entry name" value="UbiqAccUbiK"/>
    <property type="match status" value="1"/>
</dbReference>